<name>A0A655PMT2_VIBCL</name>
<dbReference type="EMBL" id="CWOW01000003">
    <property type="protein sequence ID" value="CSA16555.1"/>
    <property type="molecule type" value="Genomic_DNA"/>
</dbReference>
<protein>
    <submittedName>
        <fullName evidence="1">Uncharacterized protein</fullName>
    </submittedName>
</protein>
<organism evidence="1 2">
    <name type="scientific">Vibrio cholerae</name>
    <dbReference type="NCBI Taxonomy" id="666"/>
    <lineage>
        <taxon>Bacteria</taxon>
        <taxon>Pseudomonadati</taxon>
        <taxon>Pseudomonadota</taxon>
        <taxon>Gammaproteobacteria</taxon>
        <taxon>Vibrionales</taxon>
        <taxon>Vibrionaceae</taxon>
        <taxon>Vibrio</taxon>
    </lineage>
</organism>
<dbReference type="AlphaFoldDB" id="A0A655PMT2"/>
<evidence type="ECO:0000313" key="1">
    <source>
        <dbReference type="EMBL" id="CSA16555.1"/>
    </source>
</evidence>
<gene>
    <name evidence="1" type="ORF">ERS013165_00928</name>
</gene>
<proteinExistence type="predicted"/>
<sequence>MVLLTHSPKRAGIGCAYRFAFIQNGGATVNERRIHNIGVTDYPAHIRSCPKHPVLRHVVDNLH</sequence>
<reference evidence="1 2" key="1">
    <citation type="submission" date="2015-07" db="EMBL/GenBank/DDBJ databases">
        <authorList>
            <consortium name="Pathogen Informatics"/>
        </authorList>
    </citation>
    <scope>NUCLEOTIDE SEQUENCE [LARGE SCALE GENOMIC DNA]</scope>
    <source>
        <strain evidence="1 2">A51</strain>
    </source>
</reference>
<evidence type="ECO:0000313" key="2">
    <source>
        <dbReference type="Proteomes" id="UP000044806"/>
    </source>
</evidence>
<dbReference type="Proteomes" id="UP000044806">
    <property type="component" value="Unassembled WGS sequence"/>
</dbReference>
<accession>A0A655PMT2</accession>